<evidence type="ECO:0000259" key="1">
    <source>
        <dbReference type="PROSITE" id="PS51833"/>
    </source>
</evidence>
<evidence type="ECO:0000313" key="3">
    <source>
        <dbReference type="Proteomes" id="UP001196601"/>
    </source>
</evidence>
<comment type="caution">
    <text evidence="2">The sequence shown here is derived from an EMBL/GenBank/DDBJ whole genome shotgun (WGS) entry which is preliminary data.</text>
</comment>
<dbReference type="Proteomes" id="UP001196601">
    <property type="component" value="Unassembled WGS sequence"/>
</dbReference>
<feature type="domain" description="HDOD" evidence="1">
    <location>
        <begin position="20"/>
        <end position="215"/>
    </location>
</feature>
<dbReference type="Gene3D" id="3.30.450.40">
    <property type="match status" value="1"/>
</dbReference>
<accession>A0ABS5PV13</accession>
<dbReference type="PANTHER" id="PTHR33525:SF3">
    <property type="entry name" value="RIBONUCLEASE Y"/>
    <property type="match status" value="1"/>
</dbReference>
<evidence type="ECO:0000313" key="2">
    <source>
        <dbReference type="EMBL" id="MBS7660411.1"/>
    </source>
</evidence>
<reference evidence="2 3" key="1">
    <citation type="journal article" date="2021" name="Syst. Appl. Microbiol.">
        <title>Pseudomonas lalucatii sp. nov. isolated from Vallgornera, a karstic cave in Mallorca, Western Mediterranean.</title>
        <authorList>
            <person name="Busquets A."/>
            <person name="Mulet M."/>
            <person name="Gomila M."/>
            <person name="Garcia-Valdes E."/>
        </authorList>
    </citation>
    <scope>NUCLEOTIDE SEQUENCE [LARGE SCALE GENOMIC DNA]</scope>
    <source>
        <strain evidence="2 3">R1b54</strain>
    </source>
</reference>
<dbReference type="SUPFAM" id="SSF55781">
    <property type="entry name" value="GAF domain-like"/>
    <property type="match status" value="1"/>
</dbReference>
<dbReference type="InterPro" id="IPR029016">
    <property type="entry name" value="GAF-like_dom_sf"/>
</dbReference>
<dbReference type="InterPro" id="IPR013976">
    <property type="entry name" value="HDOD"/>
</dbReference>
<proteinExistence type="predicted"/>
<dbReference type="Gene3D" id="1.10.3210.10">
    <property type="entry name" value="Hypothetical protein af1432"/>
    <property type="match status" value="1"/>
</dbReference>
<gene>
    <name evidence="2" type="ORF">I0D00_00405</name>
</gene>
<dbReference type="Pfam" id="PF08668">
    <property type="entry name" value="HDOD"/>
    <property type="match status" value="1"/>
</dbReference>
<dbReference type="RefSeq" id="WP_213637791.1">
    <property type="nucleotide sequence ID" value="NZ_JADPMV010000001.1"/>
</dbReference>
<dbReference type="PROSITE" id="PS51833">
    <property type="entry name" value="HDOD"/>
    <property type="match status" value="1"/>
</dbReference>
<dbReference type="SUPFAM" id="SSF109604">
    <property type="entry name" value="HD-domain/PDEase-like"/>
    <property type="match status" value="1"/>
</dbReference>
<name>A0ABS5PV13_9PSED</name>
<dbReference type="EMBL" id="JADPMV010000001">
    <property type="protein sequence ID" value="MBS7660411.1"/>
    <property type="molecule type" value="Genomic_DNA"/>
</dbReference>
<sequence length="481" mass="52148">MDTRSHGLQSWIERLSEAELPALAAVVQDLHRLAQEESASVKQLADVLLRDASLTSKVLRVGNSAYYNPSQESIRTISRAIVLIGFDNVRLIGLAVSLIDGLLTRAPREQLQALLARSFHAAVQARNIAGYVLSRHQEEVFIAALLFHLGELAFWGGGGEQANELAGALAQPGVDEEAAVRAVLGTSFRQLSQGLVKAWNLGEIASLAHGSANQNDPAVYAVNLGTRISEAALEGWDSPAMERLVGQLAAFVGVTREEAMQQVLASAEEAVRVAVTFGAGKLCSLIPNTDPEQIRLQQEQRRARLLQPDLQLLQAALQELGQMAVRRGEVGSILDTLLEGLHRGAGLERVMLAVLADGQSRFRAKRVTGEGTAGWLSDFELPFDPAAQSHIFGYVLRHREALWMGVPASYGLSDLVTQAMREKLGQGMFFIAPLLAGKREIGVLYADSRVSGRALSHEQFVAFQRFALLAGRCLEALSRRG</sequence>
<keyword evidence="3" id="KW-1185">Reference proteome</keyword>
<protein>
    <submittedName>
        <fullName evidence="2">HDOD domain-containing protein</fullName>
    </submittedName>
</protein>
<dbReference type="InterPro" id="IPR052340">
    <property type="entry name" value="RNase_Y/CdgJ"/>
</dbReference>
<dbReference type="PANTHER" id="PTHR33525">
    <property type="match status" value="1"/>
</dbReference>
<organism evidence="2 3">
    <name type="scientific">Pseudomonas lalucatii</name>
    <dbReference type="NCBI Taxonomy" id="1424203"/>
    <lineage>
        <taxon>Bacteria</taxon>
        <taxon>Pseudomonadati</taxon>
        <taxon>Pseudomonadota</taxon>
        <taxon>Gammaproteobacteria</taxon>
        <taxon>Pseudomonadales</taxon>
        <taxon>Pseudomonadaceae</taxon>
        <taxon>Pseudomonas</taxon>
    </lineage>
</organism>